<dbReference type="EC" id="2.3.1.225" evidence="7"/>
<evidence type="ECO:0000256" key="2">
    <source>
        <dbReference type="ARBA" id="ARBA00022679"/>
    </source>
</evidence>
<feature type="transmembrane region" description="Helical" evidence="7">
    <location>
        <begin position="437"/>
        <end position="460"/>
    </location>
</feature>
<dbReference type="KEGG" id="lmat:92516537"/>
<name>A0A836HEP2_9TRYP</name>
<reference evidence="10 11" key="1">
    <citation type="submission" date="2021-03" db="EMBL/GenBank/DDBJ databases">
        <title>Leishmania (Mundinia) martiniquensis Genome sequencing and assembly.</title>
        <authorList>
            <person name="Almutairi H."/>
            <person name="Gatherer D."/>
        </authorList>
    </citation>
    <scope>NUCLEOTIDE SEQUENCE [LARGE SCALE GENOMIC DNA]</scope>
    <source>
        <strain evidence="10">LSCM1</strain>
    </source>
</reference>
<keyword evidence="3 7" id="KW-0812">Transmembrane</keyword>
<feature type="compositionally biased region" description="Basic and acidic residues" evidence="8">
    <location>
        <begin position="95"/>
        <end position="113"/>
    </location>
</feature>
<protein>
    <recommendedName>
        <fullName evidence="7">Palmitoyltransferase</fullName>
        <ecNumber evidence="7">2.3.1.225</ecNumber>
    </recommendedName>
</protein>
<accession>A0A836HEP2</accession>
<dbReference type="GO" id="GO:0005783">
    <property type="term" value="C:endoplasmic reticulum"/>
    <property type="evidence" value="ECO:0007669"/>
    <property type="project" value="TreeGrafter"/>
</dbReference>
<comment type="subcellular location">
    <subcellularLocation>
        <location evidence="1">Membrane</location>
        <topology evidence="1">Multi-pass membrane protein</topology>
    </subcellularLocation>
</comment>
<dbReference type="OrthoDB" id="9909019at2759"/>
<comment type="catalytic activity">
    <reaction evidence="7">
        <text>L-cysteinyl-[protein] + hexadecanoyl-CoA = S-hexadecanoyl-L-cysteinyl-[protein] + CoA</text>
        <dbReference type="Rhea" id="RHEA:36683"/>
        <dbReference type="Rhea" id="RHEA-COMP:10131"/>
        <dbReference type="Rhea" id="RHEA-COMP:11032"/>
        <dbReference type="ChEBI" id="CHEBI:29950"/>
        <dbReference type="ChEBI" id="CHEBI:57287"/>
        <dbReference type="ChEBI" id="CHEBI:57379"/>
        <dbReference type="ChEBI" id="CHEBI:74151"/>
        <dbReference type="EC" id="2.3.1.225"/>
    </reaction>
</comment>
<dbReference type="GO" id="GO:0019706">
    <property type="term" value="F:protein-cysteine S-palmitoyltransferase activity"/>
    <property type="evidence" value="ECO:0007669"/>
    <property type="project" value="UniProtKB-EC"/>
</dbReference>
<feature type="compositionally biased region" description="Polar residues" evidence="8">
    <location>
        <begin position="19"/>
        <end position="31"/>
    </location>
</feature>
<evidence type="ECO:0000259" key="9">
    <source>
        <dbReference type="Pfam" id="PF01529"/>
    </source>
</evidence>
<keyword evidence="11" id="KW-1185">Reference proteome</keyword>
<dbReference type="Proteomes" id="UP000673552">
    <property type="component" value="Chromosome 11"/>
</dbReference>
<dbReference type="PANTHER" id="PTHR22883">
    <property type="entry name" value="ZINC FINGER DHHC DOMAIN CONTAINING PROTEIN"/>
    <property type="match status" value="1"/>
</dbReference>
<dbReference type="InterPro" id="IPR001594">
    <property type="entry name" value="Palmitoyltrfase_DHHC"/>
</dbReference>
<feature type="region of interest" description="Disordered" evidence="8">
    <location>
        <begin position="189"/>
        <end position="235"/>
    </location>
</feature>
<dbReference type="AlphaFoldDB" id="A0A836HEP2"/>
<evidence type="ECO:0000313" key="11">
    <source>
        <dbReference type="Proteomes" id="UP000673552"/>
    </source>
</evidence>
<evidence type="ECO:0000313" key="10">
    <source>
        <dbReference type="EMBL" id="KAG5484787.1"/>
    </source>
</evidence>
<evidence type="ECO:0000256" key="6">
    <source>
        <dbReference type="ARBA" id="ARBA00023315"/>
    </source>
</evidence>
<evidence type="ECO:0000256" key="5">
    <source>
        <dbReference type="ARBA" id="ARBA00023136"/>
    </source>
</evidence>
<sequence>MSASPGQSPPSLTPEHSPRQVSLQSGTSTTAPALDTAENQTSKRRRRHHHRISASDAPTASSHAHRHRHRSRSQNSAAAVAANEGKAGASASAHSPREAPRMTDDVEKGEWERMAIAVGPRGSTVSNGNSRRLSVSRSPPPPCEPLAVTPSTAAATVAYVSVAGGRQAHVSNGAGGPAYSVGQRHVSSAYNEGQPLGSTRASGPETPMSSVSEYVKGHSKPRITGTAPRESSVEMSDIFSPASAREAELDAMGRPRWLRGGNQLSFHITRAGPMAVSTSEGGRPRMQCVNLGAADVDRPIAEEMEVAEKRRYGDERNTVFLPAASTDVGGGESVHESTLHDGGGGSGDAWESEDAAEDSGKVPRSAEPCCSLCVKIEDPDSWRHSQPRRHAFERPLHSLQVTAFVFELLLIGLFWSGVFPGYVLLYTQDHQDCLAELIVFAILVLLGMLWLYTSLILVSFKDCTDRSNMGELCMFCRRRTHEDSKHCKACNKCVEGFDHHCKWLNMCVGDKNYRIFFSFVSAAVCVTLSGFAGGVTYLVRWWHVLAEHHSAYFRAGPIVMCALMVLGVGPMAHLLLFHTYLCIVGKTTYQHILERRERGGQLPASETEERFRRKRRRLCCY</sequence>
<dbReference type="InterPro" id="IPR039859">
    <property type="entry name" value="PFA4/ZDH16/20/ERF2-like"/>
</dbReference>
<comment type="domain">
    <text evidence="7">The DHHC domain is required for palmitoyltransferase activity.</text>
</comment>
<dbReference type="GO" id="GO:0006612">
    <property type="term" value="P:protein targeting to membrane"/>
    <property type="evidence" value="ECO:0007669"/>
    <property type="project" value="TreeGrafter"/>
</dbReference>
<evidence type="ECO:0000256" key="4">
    <source>
        <dbReference type="ARBA" id="ARBA00022989"/>
    </source>
</evidence>
<dbReference type="GeneID" id="92516537"/>
<feature type="compositionally biased region" description="Polar residues" evidence="8">
    <location>
        <begin position="189"/>
        <end position="212"/>
    </location>
</feature>
<feature type="compositionally biased region" description="Low complexity" evidence="8">
    <location>
        <begin position="73"/>
        <end position="93"/>
    </location>
</feature>
<keyword evidence="5 7" id="KW-0472">Membrane</keyword>
<feature type="domain" description="Palmitoyltransferase DHHC" evidence="9">
    <location>
        <begin position="471"/>
        <end position="592"/>
    </location>
</feature>
<dbReference type="GO" id="GO:0005794">
    <property type="term" value="C:Golgi apparatus"/>
    <property type="evidence" value="ECO:0007669"/>
    <property type="project" value="TreeGrafter"/>
</dbReference>
<feature type="region of interest" description="Disordered" evidence="8">
    <location>
        <begin position="324"/>
        <end position="364"/>
    </location>
</feature>
<evidence type="ECO:0000256" key="8">
    <source>
        <dbReference type="SAM" id="MobiDB-lite"/>
    </source>
</evidence>
<dbReference type="PANTHER" id="PTHR22883:SF448">
    <property type="entry name" value="PALMITOYLTRANSFERASE"/>
    <property type="match status" value="1"/>
</dbReference>
<feature type="transmembrane region" description="Helical" evidence="7">
    <location>
        <begin position="551"/>
        <end position="576"/>
    </location>
</feature>
<gene>
    <name evidence="10" type="ORF">LSCM1_06613</name>
</gene>
<feature type="compositionally biased region" description="Basic residues" evidence="8">
    <location>
        <begin position="63"/>
        <end position="72"/>
    </location>
</feature>
<dbReference type="RefSeq" id="XP_067180566.1">
    <property type="nucleotide sequence ID" value="XM_067324025.1"/>
</dbReference>
<dbReference type="GO" id="GO:0016020">
    <property type="term" value="C:membrane"/>
    <property type="evidence" value="ECO:0007669"/>
    <property type="project" value="UniProtKB-SubCell"/>
</dbReference>
<comment type="similarity">
    <text evidence="7">Belongs to the DHHC palmitoyltransferase family.</text>
</comment>
<proteinExistence type="inferred from homology"/>
<feature type="region of interest" description="Disordered" evidence="8">
    <location>
        <begin position="1"/>
        <end position="147"/>
    </location>
</feature>
<keyword evidence="6 7" id="KW-0012">Acyltransferase</keyword>
<keyword evidence="2 7" id="KW-0808">Transferase</keyword>
<organism evidence="10 11">
    <name type="scientific">Leishmania martiniquensis</name>
    <dbReference type="NCBI Taxonomy" id="1580590"/>
    <lineage>
        <taxon>Eukaryota</taxon>
        <taxon>Discoba</taxon>
        <taxon>Euglenozoa</taxon>
        <taxon>Kinetoplastea</taxon>
        <taxon>Metakinetoplastina</taxon>
        <taxon>Trypanosomatida</taxon>
        <taxon>Trypanosomatidae</taxon>
        <taxon>Leishmaniinae</taxon>
        <taxon>Leishmania</taxon>
    </lineage>
</organism>
<feature type="compositionally biased region" description="Basic residues" evidence="8">
    <location>
        <begin position="42"/>
        <end position="52"/>
    </location>
</feature>
<evidence type="ECO:0000256" key="3">
    <source>
        <dbReference type="ARBA" id="ARBA00022692"/>
    </source>
</evidence>
<feature type="transmembrane region" description="Helical" evidence="7">
    <location>
        <begin position="515"/>
        <end position="539"/>
    </location>
</feature>
<comment type="caution">
    <text evidence="10">The sequence shown here is derived from an EMBL/GenBank/DDBJ whole genome shotgun (WGS) entry which is preliminary data.</text>
</comment>
<dbReference type="Pfam" id="PF01529">
    <property type="entry name" value="DHHC"/>
    <property type="match status" value="1"/>
</dbReference>
<dbReference type="PROSITE" id="PS50216">
    <property type="entry name" value="DHHC"/>
    <property type="match status" value="1"/>
</dbReference>
<evidence type="ECO:0000256" key="1">
    <source>
        <dbReference type="ARBA" id="ARBA00004141"/>
    </source>
</evidence>
<dbReference type="EMBL" id="JAFEUZ010000011">
    <property type="protein sequence ID" value="KAG5484787.1"/>
    <property type="molecule type" value="Genomic_DNA"/>
</dbReference>
<keyword evidence="4 7" id="KW-1133">Transmembrane helix</keyword>
<evidence type="ECO:0000256" key="7">
    <source>
        <dbReference type="RuleBase" id="RU079119"/>
    </source>
</evidence>
<feature type="transmembrane region" description="Helical" evidence="7">
    <location>
        <begin position="404"/>
        <end position="425"/>
    </location>
</feature>